<keyword evidence="2" id="KW-0863">Zinc-finger</keyword>
<dbReference type="PANTHER" id="PTHR33304">
    <property type="match status" value="1"/>
</dbReference>
<dbReference type="Pfam" id="PF23121">
    <property type="entry name" value="SPOC_AIPP2"/>
    <property type="match status" value="1"/>
</dbReference>
<dbReference type="OrthoDB" id="1932206at2759"/>
<keyword evidence="1" id="KW-0479">Metal-binding</keyword>
<dbReference type="InterPro" id="IPR056280">
    <property type="entry name" value="AIPP2-like_SPOC"/>
</dbReference>
<proteinExistence type="predicted"/>
<dbReference type="InterPro" id="IPR011011">
    <property type="entry name" value="Znf_FYVE_PHD"/>
</dbReference>
<dbReference type="GO" id="GO:0008270">
    <property type="term" value="F:zinc ion binding"/>
    <property type="evidence" value="ECO:0007669"/>
    <property type="project" value="UniProtKB-KW"/>
</dbReference>
<evidence type="ECO:0000256" key="6">
    <source>
        <dbReference type="SAM" id="MobiDB-lite"/>
    </source>
</evidence>
<evidence type="ECO:0000256" key="1">
    <source>
        <dbReference type="ARBA" id="ARBA00022723"/>
    </source>
</evidence>
<dbReference type="Gene3D" id="3.30.40.10">
    <property type="entry name" value="Zinc/RING finger domain, C3HC4 (zinc finger)"/>
    <property type="match status" value="1"/>
</dbReference>
<reference evidence="8 9" key="1">
    <citation type="journal article" date="2017" name="Nat. Commun.">
        <title>Genome assembly with in vitro proximity ligation data and whole-genome triplication in lettuce.</title>
        <authorList>
            <person name="Reyes-Chin-Wo S."/>
            <person name="Wang Z."/>
            <person name="Yang X."/>
            <person name="Kozik A."/>
            <person name="Arikit S."/>
            <person name="Song C."/>
            <person name="Xia L."/>
            <person name="Froenicke L."/>
            <person name="Lavelle D.O."/>
            <person name="Truco M.J."/>
            <person name="Xia R."/>
            <person name="Zhu S."/>
            <person name="Xu C."/>
            <person name="Xu H."/>
            <person name="Xu X."/>
            <person name="Cox K."/>
            <person name="Korf I."/>
            <person name="Meyers B.C."/>
            <person name="Michelmore R.W."/>
        </authorList>
    </citation>
    <scope>NUCLEOTIDE SEQUENCE [LARGE SCALE GENOMIC DNA]</scope>
    <source>
        <strain evidence="9">cv. Salinas</strain>
        <tissue evidence="8">Seedlings</tissue>
    </source>
</reference>
<feature type="region of interest" description="Disordered" evidence="6">
    <location>
        <begin position="67"/>
        <end position="112"/>
    </location>
</feature>
<feature type="domain" description="AIPP2-like SPOC-like" evidence="7">
    <location>
        <begin position="267"/>
        <end position="395"/>
    </location>
</feature>
<dbReference type="SUPFAM" id="SSF57903">
    <property type="entry name" value="FYVE/PHD zinc finger"/>
    <property type="match status" value="1"/>
</dbReference>
<keyword evidence="3" id="KW-0862">Zinc</keyword>
<dbReference type="AlphaFoldDB" id="A0A9R1UKA1"/>
<dbReference type="GO" id="GO:0140566">
    <property type="term" value="F:histone reader activity"/>
    <property type="evidence" value="ECO:0007669"/>
    <property type="project" value="InterPro"/>
</dbReference>
<sequence length="448" mass="51231">MESKTSSHEVLVCQTCGDKGFTNAYVYCIKCLKFVIHRYCLNVIPKSFDEFVEWACEDCQQPLSNPFTSHKFNPSRSDKQNAAIAPQVKTKKQKKKPKKKPKKKRKLAVSPSNSLKEFRLKKCILALEAPLKREDKRKRDESLSGVERNENKTQKMVDSNSNKTQKMVDSNSNEHSCCDSSSTDVNLKNKTGIQEPETSPEKFHSFENHPTNQTPYDLQAETANQMHNEQEIRTDKTSADVTQSTGVENNVEYIPYQPAQPVQEPVWRGSFDITQTDYNLFEGFVGHLSNKACFKVCQEANVLPSLLSLEMHPKTVLWPKSFLESQPSDENIALYFFPGDTKNERDYEDLVSDMIDEELAMTAPAKNADLLIFTSRVLPRPFWRFQGKNYLWGVFRRKKNDLEGSNNSEKNPVVAEDFPHKVTGGKEILTKVKTFDSQSPQSPLCNYR</sequence>
<dbReference type="EMBL" id="NBSK02000008">
    <property type="protein sequence ID" value="KAJ0189067.1"/>
    <property type="molecule type" value="Genomic_DNA"/>
</dbReference>
<evidence type="ECO:0000256" key="5">
    <source>
        <dbReference type="ARBA" id="ARBA00023163"/>
    </source>
</evidence>
<evidence type="ECO:0000256" key="2">
    <source>
        <dbReference type="ARBA" id="ARBA00022771"/>
    </source>
</evidence>
<keyword evidence="4" id="KW-0805">Transcription regulation</keyword>
<keyword evidence="9" id="KW-1185">Reference proteome</keyword>
<evidence type="ECO:0000313" key="8">
    <source>
        <dbReference type="EMBL" id="KAJ0189067.1"/>
    </source>
</evidence>
<dbReference type="Proteomes" id="UP000235145">
    <property type="component" value="Unassembled WGS sequence"/>
</dbReference>
<dbReference type="PANTHER" id="PTHR33304:SF18">
    <property type="entry name" value="CHROMATIN REGULATOR PHD FAMILY-RELATED"/>
    <property type="match status" value="1"/>
</dbReference>
<dbReference type="GO" id="GO:0034244">
    <property type="term" value="P:negative regulation of transcription elongation by RNA polymerase II"/>
    <property type="evidence" value="ECO:0007669"/>
    <property type="project" value="InterPro"/>
</dbReference>
<accession>A0A9R1UKA1</accession>
<feature type="compositionally biased region" description="Basic residues" evidence="6">
    <location>
        <begin position="89"/>
        <end position="107"/>
    </location>
</feature>
<evidence type="ECO:0000259" key="7">
    <source>
        <dbReference type="Pfam" id="PF23121"/>
    </source>
</evidence>
<gene>
    <name evidence="8" type="ORF">LSAT_V11C800436970</name>
</gene>
<feature type="region of interest" description="Disordered" evidence="6">
    <location>
        <begin position="134"/>
        <end position="214"/>
    </location>
</feature>
<feature type="compositionally biased region" description="Polar residues" evidence="6">
    <location>
        <begin position="156"/>
        <end position="192"/>
    </location>
</feature>
<dbReference type="InterPro" id="IPR013083">
    <property type="entry name" value="Znf_RING/FYVE/PHD"/>
</dbReference>
<dbReference type="CDD" id="cd15489">
    <property type="entry name" value="PHD_SF"/>
    <property type="match status" value="1"/>
</dbReference>
<evidence type="ECO:0000256" key="3">
    <source>
        <dbReference type="ARBA" id="ARBA00022833"/>
    </source>
</evidence>
<evidence type="ECO:0000256" key="4">
    <source>
        <dbReference type="ARBA" id="ARBA00023015"/>
    </source>
</evidence>
<keyword evidence="5" id="KW-0804">Transcription</keyword>
<organism evidence="8 9">
    <name type="scientific">Lactuca sativa</name>
    <name type="common">Garden lettuce</name>
    <dbReference type="NCBI Taxonomy" id="4236"/>
    <lineage>
        <taxon>Eukaryota</taxon>
        <taxon>Viridiplantae</taxon>
        <taxon>Streptophyta</taxon>
        <taxon>Embryophyta</taxon>
        <taxon>Tracheophyta</taxon>
        <taxon>Spermatophyta</taxon>
        <taxon>Magnoliopsida</taxon>
        <taxon>eudicotyledons</taxon>
        <taxon>Gunneridae</taxon>
        <taxon>Pentapetalae</taxon>
        <taxon>asterids</taxon>
        <taxon>campanulids</taxon>
        <taxon>Asterales</taxon>
        <taxon>Asteraceae</taxon>
        <taxon>Cichorioideae</taxon>
        <taxon>Cichorieae</taxon>
        <taxon>Lactucinae</taxon>
        <taxon>Lactuca</taxon>
    </lineage>
</organism>
<feature type="compositionally biased region" description="Basic and acidic residues" evidence="6">
    <location>
        <begin position="134"/>
        <end position="155"/>
    </location>
</feature>
<name>A0A9R1UKA1_LACSA</name>
<protein>
    <recommendedName>
        <fullName evidence="7">AIPP2-like SPOC-like domain-containing protein</fullName>
    </recommendedName>
</protein>
<comment type="caution">
    <text evidence="8">The sequence shown here is derived from an EMBL/GenBank/DDBJ whole genome shotgun (WGS) entry which is preliminary data.</text>
</comment>
<evidence type="ECO:0000313" key="9">
    <source>
        <dbReference type="Proteomes" id="UP000235145"/>
    </source>
</evidence>
<dbReference type="InterPro" id="IPR049914">
    <property type="entry name" value="PHD1-3/5-6"/>
</dbReference>